<dbReference type="InterPro" id="IPR002173">
    <property type="entry name" value="Carboh/pur_kinase_PfkB_CS"/>
</dbReference>
<evidence type="ECO:0000256" key="3">
    <source>
        <dbReference type="ARBA" id="ARBA00022777"/>
    </source>
</evidence>
<dbReference type="Pfam" id="PF00294">
    <property type="entry name" value="PfkB"/>
    <property type="match status" value="1"/>
</dbReference>
<dbReference type="OrthoDB" id="9775849at2"/>
<dbReference type="PROSITE" id="PS00584">
    <property type="entry name" value="PFKB_KINASES_2"/>
    <property type="match status" value="1"/>
</dbReference>
<evidence type="ECO:0000256" key="2">
    <source>
        <dbReference type="ARBA" id="ARBA00022679"/>
    </source>
</evidence>
<feature type="domain" description="Carbohydrate kinase PfkB" evidence="5">
    <location>
        <begin position="20"/>
        <end position="299"/>
    </location>
</feature>
<dbReference type="Proteomes" id="UP000290253">
    <property type="component" value="Unassembled WGS sequence"/>
</dbReference>
<keyword evidence="7" id="KW-1185">Reference proteome</keyword>
<dbReference type="InterPro" id="IPR011611">
    <property type="entry name" value="PfkB_dom"/>
</dbReference>
<evidence type="ECO:0000313" key="7">
    <source>
        <dbReference type="Proteomes" id="UP000290253"/>
    </source>
</evidence>
<dbReference type="EMBL" id="SDMK01000001">
    <property type="protein sequence ID" value="RXS97696.1"/>
    <property type="molecule type" value="Genomic_DNA"/>
</dbReference>
<evidence type="ECO:0000256" key="1">
    <source>
        <dbReference type="ARBA" id="ARBA00010688"/>
    </source>
</evidence>
<dbReference type="RefSeq" id="WP_129207475.1">
    <property type="nucleotide sequence ID" value="NZ_BMGU01000001.1"/>
</dbReference>
<organism evidence="6 7">
    <name type="scientific">Silvibacterium dinghuense</name>
    <dbReference type="NCBI Taxonomy" id="1560006"/>
    <lineage>
        <taxon>Bacteria</taxon>
        <taxon>Pseudomonadati</taxon>
        <taxon>Acidobacteriota</taxon>
        <taxon>Terriglobia</taxon>
        <taxon>Terriglobales</taxon>
        <taxon>Acidobacteriaceae</taxon>
        <taxon>Silvibacterium</taxon>
    </lineage>
</organism>
<evidence type="ECO:0000256" key="4">
    <source>
        <dbReference type="RuleBase" id="RU003704"/>
    </source>
</evidence>
<dbReference type="CDD" id="cd01167">
    <property type="entry name" value="bac_FRK"/>
    <property type="match status" value="1"/>
</dbReference>
<reference evidence="6 7" key="1">
    <citation type="journal article" date="2016" name="Int. J. Syst. Evol. Microbiol.">
        <title>Acidipila dinghuensis sp. nov., an acidobacterium isolated from forest soil.</title>
        <authorList>
            <person name="Jiang Y.W."/>
            <person name="Wang J."/>
            <person name="Chen M.H."/>
            <person name="Lv Y.Y."/>
            <person name="Qiu L.H."/>
        </authorList>
    </citation>
    <scope>NUCLEOTIDE SEQUENCE [LARGE SCALE GENOMIC DNA]</scope>
    <source>
        <strain evidence="6 7">DHOF10</strain>
    </source>
</reference>
<accession>A0A4Q1SJ94</accession>
<evidence type="ECO:0000313" key="6">
    <source>
        <dbReference type="EMBL" id="RXS97696.1"/>
    </source>
</evidence>
<evidence type="ECO:0000259" key="5">
    <source>
        <dbReference type="Pfam" id="PF00294"/>
    </source>
</evidence>
<gene>
    <name evidence="6" type="ORF">ESZ00_07440</name>
</gene>
<dbReference type="InterPro" id="IPR029056">
    <property type="entry name" value="Ribokinase-like"/>
</dbReference>
<dbReference type="SUPFAM" id="SSF53613">
    <property type="entry name" value="Ribokinase-like"/>
    <property type="match status" value="1"/>
</dbReference>
<dbReference type="InterPro" id="IPR050306">
    <property type="entry name" value="PfkB_Carbo_kinase"/>
</dbReference>
<dbReference type="GO" id="GO:0008865">
    <property type="term" value="F:fructokinase activity"/>
    <property type="evidence" value="ECO:0007669"/>
    <property type="project" value="UniProtKB-ARBA"/>
</dbReference>
<protein>
    <submittedName>
        <fullName evidence="6">Carbohydrate kinase</fullName>
    </submittedName>
</protein>
<keyword evidence="2 4" id="KW-0808">Transferase</keyword>
<proteinExistence type="inferred from homology"/>
<name>A0A4Q1SJ94_9BACT</name>
<dbReference type="AlphaFoldDB" id="A0A4Q1SJ94"/>
<keyword evidence="3 4" id="KW-0418">Kinase</keyword>
<dbReference type="PANTHER" id="PTHR43085:SF57">
    <property type="entry name" value="CARBOHYDRATE KINASE PFKB DOMAIN-CONTAINING PROTEIN"/>
    <property type="match status" value="1"/>
</dbReference>
<dbReference type="GO" id="GO:0006000">
    <property type="term" value="P:fructose metabolic process"/>
    <property type="evidence" value="ECO:0007669"/>
    <property type="project" value="UniProtKB-ARBA"/>
</dbReference>
<dbReference type="PRINTS" id="PR00990">
    <property type="entry name" value="RIBOKINASE"/>
</dbReference>
<comment type="caution">
    <text evidence="6">The sequence shown here is derived from an EMBL/GenBank/DDBJ whole genome shotgun (WGS) entry which is preliminary data.</text>
</comment>
<sequence>MNVVVGLGELLWDLLPEGARLGGAPANFTVMAARLGHRGVVASRLGAQETDMDDWGSRARTVLSGFPVDASLIQSDTDHPTGTVDVEFRNGEPHYVIHEPVAWDFLAWTPEWQQLAQQADAVCFGSLAQRSQASRKTIHRFLAATRPECVRVFDVNLRAPYFSAEIVTESLERATIFKLNESEVPQVLAMLGGTAPVSNAGTDIDETALHAAADWLLERFPLKLVAITLGGEGSLLVSREGAHRRQGIRGPVADTVGAGDAFTAAMVDAYLRGAGLARMNEAGNRWGGWVASQHGAMPALSAETYTEIQNNIAEVE</sequence>
<comment type="similarity">
    <text evidence="1 4">Belongs to the carbohydrate kinase PfkB family.</text>
</comment>
<dbReference type="PANTHER" id="PTHR43085">
    <property type="entry name" value="HEXOKINASE FAMILY MEMBER"/>
    <property type="match status" value="1"/>
</dbReference>
<dbReference type="Gene3D" id="3.40.1190.20">
    <property type="match status" value="1"/>
</dbReference>
<dbReference type="InterPro" id="IPR002139">
    <property type="entry name" value="Ribo/fructo_kinase"/>
</dbReference>